<dbReference type="Pfam" id="PF00132">
    <property type="entry name" value="Hexapep"/>
    <property type="match status" value="1"/>
</dbReference>
<dbReference type="InterPro" id="IPR011004">
    <property type="entry name" value="Trimer_LpxA-like_sf"/>
</dbReference>
<dbReference type="PROSITE" id="PS00101">
    <property type="entry name" value="HEXAPEP_TRANSFERASES"/>
    <property type="match status" value="1"/>
</dbReference>
<evidence type="ECO:0000256" key="2">
    <source>
        <dbReference type="ARBA" id="ARBA00022679"/>
    </source>
</evidence>
<evidence type="ECO:0008006" key="7">
    <source>
        <dbReference type="Google" id="ProtNLM"/>
    </source>
</evidence>
<keyword evidence="6" id="KW-1185">Reference proteome</keyword>
<dbReference type="SUPFAM" id="SSF52540">
    <property type="entry name" value="P-loop containing nucleoside triphosphate hydrolases"/>
    <property type="match status" value="1"/>
</dbReference>
<reference evidence="5 6" key="1">
    <citation type="submission" date="2023-01" db="EMBL/GenBank/DDBJ databases">
        <title>Psychroserpens ponticola sp. nov., isolated from seawater.</title>
        <authorList>
            <person name="Kristyanto S."/>
            <person name="Jung J."/>
            <person name="Kim J.M."/>
            <person name="Jeon C.O."/>
        </authorList>
    </citation>
    <scope>NUCLEOTIDE SEQUENCE [LARGE SCALE GENOMIC DNA]</scope>
    <source>
        <strain evidence="5 6">MSW6</strain>
    </source>
</reference>
<evidence type="ECO:0000256" key="4">
    <source>
        <dbReference type="ARBA" id="ARBA00023315"/>
    </source>
</evidence>
<keyword evidence="2" id="KW-0808">Transferase</keyword>
<dbReference type="InterPro" id="IPR051159">
    <property type="entry name" value="Hexapeptide_acetyltransf"/>
</dbReference>
<gene>
    <name evidence="5" type="ORF">MUN68_003290</name>
</gene>
<accession>A0ABY7S0M5</accession>
<protein>
    <recommendedName>
        <fullName evidence="7">Acyltransferase</fullName>
    </recommendedName>
</protein>
<organism evidence="5 6">
    <name type="scientific">Psychroserpens ponticola</name>
    <dbReference type="NCBI Taxonomy" id="2932268"/>
    <lineage>
        <taxon>Bacteria</taxon>
        <taxon>Pseudomonadati</taxon>
        <taxon>Bacteroidota</taxon>
        <taxon>Flavobacteriia</taxon>
        <taxon>Flavobacteriales</taxon>
        <taxon>Flavobacteriaceae</taxon>
        <taxon>Psychroserpens</taxon>
    </lineage>
</organism>
<comment type="similarity">
    <text evidence="1">Belongs to the transferase hexapeptide repeat family.</text>
</comment>
<dbReference type="Gene3D" id="2.160.10.10">
    <property type="entry name" value="Hexapeptide repeat proteins"/>
    <property type="match status" value="1"/>
</dbReference>
<evidence type="ECO:0000256" key="3">
    <source>
        <dbReference type="ARBA" id="ARBA00022737"/>
    </source>
</evidence>
<dbReference type="Pfam" id="PF13469">
    <property type="entry name" value="Sulfotransfer_3"/>
    <property type="match status" value="1"/>
</dbReference>
<dbReference type="PANTHER" id="PTHR23416">
    <property type="entry name" value="SIALIC ACID SYNTHASE-RELATED"/>
    <property type="match status" value="1"/>
</dbReference>
<name>A0ABY7S0M5_9FLAO</name>
<proteinExistence type="inferred from homology"/>
<keyword evidence="3" id="KW-0677">Repeat</keyword>
<dbReference type="PANTHER" id="PTHR23416:SF23">
    <property type="entry name" value="ACETYLTRANSFERASE C18B11.09C-RELATED"/>
    <property type="match status" value="1"/>
</dbReference>
<dbReference type="EMBL" id="CP116221">
    <property type="protein sequence ID" value="WCO02525.1"/>
    <property type="molecule type" value="Genomic_DNA"/>
</dbReference>
<evidence type="ECO:0000313" key="5">
    <source>
        <dbReference type="EMBL" id="WCO02525.1"/>
    </source>
</evidence>
<evidence type="ECO:0000256" key="1">
    <source>
        <dbReference type="ARBA" id="ARBA00007274"/>
    </source>
</evidence>
<dbReference type="InterPro" id="IPR027417">
    <property type="entry name" value="P-loop_NTPase"/>
</dbReference>
<dbReference type="Proteomes" id="UP001202717">
    <property type="component" value="Chromosome"/>
</dbReference>
<dbReference type="InterPro" id="IPR001451">
    <property type="entry name" value="Hexapep"/>
</dbReference>
<dbReference type="InterPro" id="IPR018357">
    <property type="entry name" value="Hexapep_transf_CS"/>
</dbReference>
<dbReference type="Gene3D" id="3.40.50.300">
    <property type="entry name" value="P-loop containing nucleotide triphosphate hydrolases"/>
    <property type="match status" value="1"/>
</dbReference>
<dbReference type="RefSeq" id="WP_249995293.1">
    <property type="nucleotide sequence ID" value="NZ_CP116221.1"/>
</dbReference>
<sequence length="452" mass="52376">MNKLLKSIAKRYADRLFHYYQKKETTKKELQKNELIGRISSVGYNLRLNGESHIFSKPSKVIIGNNVHIGNNFFAKSEGGLVIGNNTHISRNVTIYTENHNYTGKALPYDNTTNYKPVIIKENVWIGMNVSIVPGVEIGEGAIIGIGSVVNRNIEPFEIVGSPKINTLKLRDIEHYKSLNDNKHYGGVNGKRLEEIELNQFLKSYETNRNKDILFILGTGRSGTVSITDLFNQHPNCKAFHEDIHQLIRISTDLAHKGDIDKSYKEINEILKVKVWNASENQLIVHSDQRFWNLIPFLSNYFPNSKFIHVVREPISCIKSMVIREWYADDEYPDLFYHDWAKYRIQGDQIGDVSSENWTKMTHLQKCTWYYYFINKTITAELSKLPQERTLKVELENISEKMHSILEFCNLTKVDLNFNKKNSQRQTDYIKLAADNLDEIEESVANETKKYL</sequence>
<dbReference type="CDD" id="cd04647">
    <property type="entry name" value="LbH_MAT_like"/>
    <property type="match status" value="1"/>
</dbReference>
<keyword evidence="4" id="KW-0012">Acyltransferase</keyword>
<dbReference type="SUPFAM" id="SSF51161">
    <property type="entry name" value="Trimeric LpxA-like enzymes"/>
    <property type="match status" value="1"/>
</dbReference>
<evidence type="ECO:0000313" key="6">
    <source>
        <dbReference type="Proteomes" id="UP001202717"/>
    </source>
</evidence>